<feature type="region of interest" description="Disordered" evidence="1">
    <location>
        <begin position="1"/>
        <end position="45"/>
    </location>
</feature>
<reference evidence="3" key="1">
    <citation type="journal article" date="2019" name="Int. J. Syst. Evol. Microbiol.">
        <title>The Global Catalogue of Microorganisms (GCM) 10K type strain sequencing project: providing services to taxonomists for standard genome sequencing and annotation.</title>
        <authorList>
            <consortium name="The Broad Institute Genomics Platform"/>
            <consortium name="The Broad Institute Genome Sequencing Center for Infectious Disease"/>
            <person name="Wu L."/>
            <person name="Ma J."/>
        </authorList>
    </citation>
    <scope>NUCLEOTIDE SEQUENCE [LARGE SCALE GENOMIC DNA]</scope>
    <source>
        <strain evidence="3">JCM 10083</strain>
    </source>
</reference>
<organism evidence="2 3">
    <name type="scientific">Streptosporangium amethystogenes subsp. fukuiense</name>
    <dbReference type="NCBI Taxonomy" id="698418"/>
    <lineage>
        <taxon>Bacteria</taxon>
        <taxon>Bacillati</taxon>
        <taxon>Actinomycetota</taxon>
        <taxon>Actinomycetes</taxon>
        <taxon>Streptosporangiales</taxon>
        <taxon>Streptosporangiaceae</taxon>
        <taxon>Streptosporangium</taxon>
    </lineage>
</organism>
<feature type="compositionally biased region" description="Basic and acidic residues" evidence="1">
    <location>
        <begin position="136"/>
        <end position="151"/>
    </location>
</feature>
<proteinExistence type="predicted"/>
<sequence>MPTNHDESADTFTAPDPSRARAHREYASLSRITERHATDDAQRHRQVHPTVLGAHEAVRLVSFLLSGAAHREEGEPEVDRADITAALTLLPRARAELDELEAALLLMARGRDLTWQEIAFGLGLGTPQAAKQRYERLAGRAARSSEEHESPAGHTIPR</sequence>
<dbReference type="EMBL" id="JBHTEE010000001">
    <property type="protein sequence ID" value="MFC7606177.1"/>
    <property type="molecule type" value="Genomic_DNA"/>
</dbReference>
<evidence type="ECO:0000256" key="1">
    <source>
        <dbReference type="SAM" id="MobiDB-lite"/>
    </source>
</evidence>
<dbReference type="RefSeq" id="WP_343973181.1">
    <property type="nucleotide sequence ID" value="NZ_BAAAGK010000098.1"/>
</dbReference>
<keyword evidence="3" id="KW-1185">Reference proteome</keyword>
<name>A0ABW2TCA1_9ACTN</name>
<protein>
    <submittedName>
        <fullName evidence="2">DNA-binding protein</fullName>
    </submittedName>
</protein>
<keyword evidence="2" id="KW-0238">DNA-binding</keyword>
<evidence type="ECO:0000313" key="3">
    <source>
        <dbReference type="Proteomes" id="UP001596514"/>
    </source>
</evidence>
<feature type="region of interest" description="Disordered" evidence="1">
    <location>
        <begin position="136"/>
        <end position="158"/>
    </location>
</feature>
<gene>
    <name evidence="2" type="ORF">ACFQVD_39365</name>
</gene>
<comment type="caution">
    <text evidence="2">The sequence shown here is derived from an EMBL/GenBank/DDBJ whole genome shotgun (WGS) entry which is preliminary data.</text>
</comment>
<accession>A0ABW2TCA1</accession>
<feature type="compositionally biased region" description="Basic and acidic residues" evidence="1">
    <location>
        <begin position="32"/>
        <end position="43"/>
    </location>
</feature>
<dbReference type="GO" id="GO:0003677">
    <property type="term" value="F:DNA binding"/>
    <property type="evidence" value="ECO:0007669"/>
    <property type="project" value="UniProtKB-KW"/>
</dbReference>
<evidence type="ECO:0000313" key="2">
    <source>
        <dbReference type="EMBL" id="MFC7606177.1"/>
    </source>
</evidence>
<dbReference type="Proteomes" id="UP001596514">
    <property type="component" value="Unassembled WGS sequence"/>
</dbReference>